<proteinExistence type="predicted"/>
<feature type="compositionally biased region" description="Gly residues" evidence="1">
    <location>
        <begin position="67"/>
        <end position="78"/>
    </location>
</feature>
<sequence>MVVRKEEELAVAMNLKVFTPASFSGVVACAEWFEVARMLLRRWWPTALLHLDGVAVVAVATAEIIGGGRRGDGGGGCHGDGRRGEN</sequence>
<accession>A0A4D6LDY6</accession>
<keyword evidence="3" id="KW-1185">Reference proteome</keyword>
<protein>
    <submittedName>
        <fullName evidence="2">Uncharacterized protein</fullName>
    </submittedName>
</protein>
<dbReference type="EMBL" id="CP039347">
    <property type="protein sequence ID" value="QCD86728.1"/>
    <property type="molecule type" value="Genomic_DNA"/>
</dbReference>
<dbReference type="Proteomes" id="UP000501690">
    <property type="component" value="Linkage Group LG3"/>
</dbReference>
<name>A0A4D6LDY6_VIGUN</name>
<gene>
    <name evidence="2" type="ORF">DEO72_LG3g1254</name>
</gene>
<dbReference type="AlphaFoldDB" id="A0A4D6LDY6"/>
<organism evidence="2 3">
    <name type="scientific">Vigna unguiculata</name>
    <name type="common">Cowpea</name>
    <dbReference type="NCBI Taxonomy" id="3917"/>
    <lineage>
        <taxon>Eukaryota</taxon>
        <taxon>Viridiplantae</taxon>
        <taxon>Streptophyta</taxon>
        <taxon>Embryophyta</taxon>
        <taxon>Tracheophyta</taxon>
        <taxon>Spermatophyta</taxon>
        <taxon>Magnoliopsida</taxon>
        <taxon>eudicotyledons</taxon>
        <taxon>Gunneridae</taxon>
        <taxon>Pentapetalae</taxon>
        <taxon>rosids</taxon>
        <taxon>fabids</taxon>
        <taxon>Fabales</taxon>
        <taxon>Fabaceae</taxon>
        <taxon>Papilionoideae</taxon>
        <taxon>50 kb inversion clade</taxon>
        <taxon>NPAAA clade</taxon>
        <taxon>indigoferoid/millettioid clade</taxon>
        <taxon>Phaseoleae</taxon>
        <taxon>Vigna</taxon>
    </lineage>
</organism>
<evidence type="ECO:0000313" key="3">
    <source>
        <dbReference type="Proteomes" id="UP000501690"/>
    </source>
</evidence>
<evidence type="ECO:0000313" key="2">
    <source>
        <dbReference type="EMBL" id="QCD86728.1"/>
    </source>
</evidence>
<reference evidence="2 3" key="1">
    <citation type="submission" date="2019-04" db="EMBL/GenBank/DDBJ databases">
        <title>An improved genome assembly and genetic linkage map for asparagus bean, Vigna unguiculata ssp. sesquipedialis.</title>
        <authorList>
            <person name="Xia Q."/>
            <person name="Zhang R."/>
            <person name="Dong Y."/>
        </authorList>
    </citation>
    <scope>NUCLEOTIDE SEQUENCE [LARGE SCALE GENOMIC DNA]</scope>
    <source>
        <tissue evidence="2">Leaf</tissue>
    </source>
</reference>
<feature type="region of interest" description="Disordered" evidence="1">
    <location>
        <begin position="67"/>
        <end position="86"/>
    </location>
</feature>
<evidence type="ECO:0000256" key="1">
    <source>
        <dbReference type="SAM" id="MobiDB-lite"/>
    </source>
</evidence>
<dbReference type="PROSITE" id="PS51257">
    <property type="entry name" value="PROKAR_LIPOPROTEIN"/>
    <property type="match status" value="1"/>
</dbReference>